<name>A0AA85FET8_9TREM</name>
<dbReference type="WBParaSite" id="SRDH1_46620.1">
    <property type="protein sequence ID" value="SRDH1_46620.1"/>
    <property type="gene ID" value="SRDH1_46620"/>
</dbReference>
<evidence type="ECO:0000259" key="1">
    <source>
        <dbReference type="Pfam" id="PF18701"/>
    </source>
</evidence>
<reference evidence="3" key="2">
    <citation type="submission" date="2023-11" db="UniProtKB">
        <authorList>
            <consortium name="WormBaseParasite"/>
        </authorList>
    </citation>
    <scope>IDENTIFICATION</scope>
</reference>
<organism evidence="2 3">
    <name type="scientific">Schistosoma rodhaini</name>
    <dbReference type="NCBI Taxonomy" id="6188"/>
    <lineage>
        <taxon>Eukaryota</taxon>
        <taxon>Metazoa</taxon>
        <taxon>Spiralia</taxon>
        <taxon>Lophotrochozoa</taxon>
        <taxon>Platyhelminthes</taxon>
        <taxon>Trematoda</taxon>
        <taxon>Digenea</taxon>
        <taxon>Strigeidida</taxon>
        <taxon>Schistosomatoidea</taxon>
        <taxon>Schistosomatidae</taxon>
        <taxon>Schistosoma</taxon>
    </lineage>
</organism>
<reference evidence="2" key="1">
    <citation type="submission" date="2022-06" db="EMBL/GenBank/DDBJ databases">
        <authorList>
            <person name="Berger JAMES D."/>
            <person name="Berger JAMES D."/>
        </authorList>
    </citation>
    <scope>NUCLEOTIDE SEQUENCE [LARGE SCALE GENOMIC DNA]</scope>
</reference>
<keyword evidence="2" id="KW-1185">Reference proteome</keyword>
<proteinExistence type="predicted"/>
<dbReference type="PANTHER" id="PTHR47331:SF1">
    <property type="entry name" value="GAG-LIKE PROTEIN"/>
    <property type="match status" value="1"/>
</dbReference>
<dbReference type="PANTHER" id="PTHR47331">
    <property type="entry name" value="PHD-TYPE DOMAIN-CONTAINING PROTEIN"/>
    <property type="match status" value="1"/>
</dbReference>
<dbReference type="Pfam" id="PF18701">
    <property type="entry name" value="DUF5641"/>
    <property type="match status" value="1"/>
</dbReference>
<sequence length="158" mass="18046">MTDDPGTLEALTPNKLLLIYKGLSFDDVSVDKTLLSNKRWKEAQRLTTTFWHRWMIREYLPTLQTRDKWLNVRKNLQPGDLVLVSSVETSTSLWPKAIVEQVSYDSDGRVRTAKLRTANKEILRDVQSLCLLEEAAYLTATTTTQEDGRGARFLGSVK</sequence>
<dbReference type="AlphaFoldDB" id="A0AA85FET8"/>
<dbReference type="InterPro" id="IPR040676">
    <property type="entry name" value="DUF5641"/>
</dbReference>
<feature type="domain" description="DUF5641" evidence="1">
    <location>
        <begin position="38"/>
        <end position="132"/>
    </location>
</feature>
<protein>
    <recommendedName>
        <fullName evidence="1">DUF5641 domain-containing protein</fullName>
    </recommendedName>
</protein>
<dbReference type="Proteomes" id="UP000050792">
    <property type="component" value="Unassembled WGS sequence"/>
</dbReference>
<evidence type="ECO:0000313" key="3">
    <source>
        <dbReference type="WBParaSite" id="SRDH1_46620.1"/>
    </source>
</evidence>
<accession>A0AA85FET8</accession>
<evidence type="ECO:0000313" key="2">
    <source>
        <dbReference type="Proteomes" id="UP000050792"/>
    </source>
</evidence>